<evidence type="ECO:0000256" key="1">
    <source>
        <dbReference type="SAM" id="MobiDB-lite"/>
    </source>
</evidence>
<feature type="compositionally biased region" description="Low complexity" evidence="1">
    <location>
        <begin position="12"/>
        <end position="24"/>
    </location>
</feature>
<feature type="compositionally biased region" description="Basic residues" evidence="1">
    <location>
        <begin position="269"/>
        <end position="284"/>
    </location>
</feature>
<evidence type="ECO:0000313" key="2">
    <source>
        <dbReference type="Proteomes" id="UP000887561"/>
    </source>
</evidence>
<feature type="region of interest" description="Disordered" evidence="1">
    <location>
        <begin position="1"/>
        <end position="43"/>
    </location>
</feature>
<evidence type="ECO:0000313" key="3">
    <source>
        <dbReference type="WBParaSite" id="scaffold8748_cov151.g13329"/>
    </source>
</evidence>
<dbReference type="Proteomes" id="UP000887561">
    <property type="component" value="Unplaced"/>
</dbReference>
<organism evidence="2 3">
    <name type="scientific">Meloidogyne javanica</name>
    <name type="common">Root-knot nematode worm</name>
    <dbReference type="NCBI Taxonomy" id="6303"/>
    <lineage>
        <taxon>Eukaryota</taxon>
        <taxon>Metazoa</taxon>
        <taxon>Ecdysozoa</taxon>
        <taxon>Nematoda</taxon>
        <taxon>Chromadorea</taxon>
        <taxon>Rhabditida</taxon>
        <taxon>Tylenchina</taxon>
        <taxon>Tylenchomorpha</taxon>
        <taxon>Tylenchoidea</taxon>
        <taxon>Meloidogynidae</taxon>
        <taxon>Meloidogyninae</taxon>
        <taxon>Meloidogyne</taxon>
        <taxon>Meloidogyne incognita group</taxon>
    </lineage>
</organism>
<feature type="compositionally biased region" description="Basic and acidic residues" evidence="1">
    <location>
        <begin position="252"/>
        <end position="268"/>
    </location>
</feature>
<feature type="region of interest" description="Disordered" evidence="1">
    <location>
        <begin position="252"/>
        <end position="293"/>
    </location>
</feature>
<sequence length="293" mass="34170">MPGYDNPPPKSSPGESSPGVSSPEEMFDPEEFDSEEDSPEPEDTFRFSLTELSVLIRVLKTVSIEDLKDFEEPSNQEISIRSYMENYEIFEVKSNKFRQIFNQMNPNKPLMTLRKAENSGIIFNSEVVPVYSIEYHHRAMEGFWPIIYKNYKGNIINWSAEDCYDLYEKALYQNNNFYLFFYQLEDLSKDMLDHLILNELAGNIILTQKYLGENIVELIDTLPPHPHGELTSAIYKRCQTRVEELYHHAQQDIHDQQGHEHTGHQERQHRGRAGRQHGSRRRGDRGRNGGGRQ</sequence>
<dbReference type="WBParaSite" id="scaffold8748_cov151.g13329">
    <property type="protein sequence ID" value="scaffold8748_cov151.g13329"/>
    <property type="gene ID" value="scaffold8748_cov151.g13329"/>
</dbReference>
<protein>
    <submittedName>
        <fullName evidence="3">Uncharacterized protein</fullName>
    </submittedName>
</protein>
<reference evidence="3" key="1">
    <citation type="submission" date="2022-11" db="UniProtKB">
        <authorList>
            <consortium name="WormBaseParasite"/>
        </authorList>
    </citation>
    <scope>IDENTIFICATION</scope>
</reference>
<name>A0A915N679_MELJA</name>
<accession>A0A915N679</accession>
<dbReference type="AlphaFoldDB" id="A0A915N679"/>
<keyword evidence="2" id="KW-1185">Reference proteome</keyword>
<proteinExistence type="predicted"/>
<feature type="compositionally biased region" description="Pro residues" evidence="1">
    <location>
        <begin position="1"/>
        <end position="11"/>
    </location>
</feature>
<feature type="compositionally biased region" description="Acidic residues" evidence="1">
    <location>
        <begin position="25"/>
        <end position="42"/>
    </location>
</feature>